<feature type="transmembrane region" description="Helical" evidence="11">
    <location>
        <begin position="49"/>
        <end position="71"/>
    </location>
</feature>
<dbReference type="Gene3D" id="2.40.50.100">
    <property type="match status" value="1"/>
</dbReference>
<dbReference type="Pfam" id="PF26002">
    <property type="entry name" value="Beta-barrel_AprE"/>
    <property type="match status" value="1"/>
</dbReference>
<reference evidence="14" key="2">
    <citation type="journal article" date="2000" name="Genome Res.">
        <title>Normalization and subtraction of cap-trapper-selected cDNAs to prepare full-length cDNA libraries for rapid discovery of new genes.</title>
        <authorList>
            <person name="Carninci P."/>
            <person name="Shibata Y."/>
            <person name="Hayatsu N."/>
            <person name="Sugahara Y."/>
            <person name="Shibata K."/>
            <person name="Itoh M."/>
            <person name="Konno H."/>
            <person name="Okazaki Y."/>
            <person name="Muramatsu M."/>
            <person name="Hayashizaki Y."/>
        </authorList>
    </citation>
    <scope>NUCLEOTIDE SEQUENCE</scope>
    <source>
        <strain evidence="14">C57BL/6J</strain>
        <tissue evidence="14">Bone marrow</tissue>
    </source>
</reference>
<dbReference type="EMBL" id="AK149787">
    <property type="protein sequence ID" value="BAE29084.1"/>
    <property type="molecule type" value="mRNA"/>
</dbReference>
<keyword evidence="4" id="KW-1003">Cell membrane</keyword>
<evidence type="ECO:0000256" key="10">
    <source>
        <dbReference type="SAM" id="MobiDB-lite"/>
    </source>
</evidence>
<feature type="domain" description="AprE-like beta-barrel" evidence="13">
    <location>
        <begin position="368"/>
        <end position="456"/>
    </location>
</feature>
<evidence type="ECO:0000259" key="13">
    <source>
        <dbReference type="Pfam" id="PF26002"/>
    </source>
</evidence>
<dbReference type="InterPro" id="IPR058625">
    <property type="entry name" value="MdtA-like_BSH"/>
</dbReference>
<dbReference type="InterPro" id="IPR050739">
    <property type="entry name" value="MFP"/>
</dbReference>
<dbReference type="SUPFAM" id="SSF111369">
    <property type="entry name" value="HlyD-like secretion proteins"/>
    <property type="match status" value="1"/>
</dbReference>
<evidence type="ECO:0000256" key="4">
    <source>
        <dbReference type="ARBA" id="ARBA00022475"/>
    </source>
</evidence>
<reference evidence="14" key="1">
    <citation type="journal article" date="1999" name="Methods Enzymol.">
        <title>High-efficiency full-length cDNA cloning.</title>
        <authorList>
            <person name="Carninci P."/>
            <person name="Hayashizaki Y."/>
        </authorList>
    </citation>
    <scope>NUCLEOTIDE SEQUENCE</scope>
    <source>
        <strain evidence="14">C57BL/6J</strain>
        <tissue evidence="14">Bone marrow</tissue>
    </source>
</reference>
<dbReference type="InterPro" id="IPR010129">
    <property type="entry name" value="T1SS_HlyD"/>
</dbReference>
<keyword evidence="6 11" id="KW-0812">Transmembrane</keyword>
<organism evidence="14">
    <name type="scientific">Mus musculus</name>
    <name type="common">Mouse</name>
    <dbReference type="NCBI Taxonomy" id="10090"/>
    <lineage>
        <taxon>Eukaryota</taxon>
        <taxon>Metazoa</taxon>
        <taxon>Chordata</taxon>
        <taxon>Craniata</taxon>
        <taxon>Vertebrata</taxon>
        <taxon>Euteleostomi</taxon>
        <taxon>Mammalia</taxon>
        <taxon>Eutheria</taxon>
        <taxon>Euarchontoglires</taxon>
        <taxon>Glires</taxon>
        <taxon>Rodentia</taxon>
        <taxon>Myomorpha</taxon>
        <taxon>Muroidea</taxon>
        <taxon>Muridae</taxon>
        <taxon>Murinae</taxon>
        <taxon>Mus</taxon>
        <taxon>Mus</taxon>
    </lineage>
</organism>
<accession>Q3UE27</accession>
<feature type="compositionally biased region" description="Polar residues" evidence="10">
    <location>
        <begin position="8"/>
        <end position="21"/>
    </location>
</feature>
<dbReference type="PANTHER" id="PTHR30386">
    <property type="entry name" value="MEMBRANE FUSION SUBUNIT OF EMRAB-TOLC MULTIDRUG EFFLUX PUMP"/>
    <property type="match status" value="1"/>
</dbReference>
<evidence type="ECO:0000256" key="1">
    <source>
        <dbReference type="ARBA" id="ARBA00004377"/>
    </source>
</evidence>
<comment type="subcellular location">
    <subcellularLocation>
        <location evidence="1">Cell inner membrane</location>
        <topology evidence="1">Single-pass membrane protein</topology>
    </subcellularLocation>
</comment>
<keyword evidence="5" id="KW-0997">Cell inner membrane</keyword>
<evidence type="ECO:0000256" key="11">
    <source>
        <dbReference type="SAM" id="Phobius"/>
    </source>
</evidence>
<feature type="coiled-coil region" evidence="9">
    <location>
        <begin position="306"/>
        <end position="333"/>
    </location>
</feature>
<dbReference type="PANTHER" id="PTHR30386:SF27">
    <property type="entry name" value="MEMBRANE FUSION PROTEIN (MFP) FAMILY PROTEIN"/>
    <property type="match status" value="1"/>
</dbReference>
<reference evidence="14" key="7">
    <citation type="journal article" date="2005" name="Science">
        <title>The Transcriptional Landscape of the Mammalian Genome.</title>
        <authorList>
            <consortium name="The FANTOM Consortium"/>
            <consortium name="Riken Genome Exploration Research Group and Genome Science Group (Genome Network Project Core Group)"/>
        </authorList>
    </citation>
    <scope>NUCLEOTIDE SEQUENCE</scope>
    <source>
        <strain evidence="14">C57BL/6J</strain>
        <tissue evidence="14">Bone marrow</tissue>
    </source>
</reference>
<keyword evidence="9" id="KW-0175">Coiled coil</keyword>
<evidence type="ECO:0000256" key="9">
    <source>
        <dbReference type="SAM" id="Coils"/>
    </source>
</evidence>
<dbReference type="AlphaFoldDB" id="Q3UE27"/>
<reference evidence="14" key="4">
    <citation type="journal article" date="2001" name="Nature">
        <title>Functional annotation of a full-length mouse cDNA collection.</title>
        <authorList>
            <consortium name="The RIKEN Genome Exploration Research Group Phase II Team and the FANTOM Consortium"/>
        </authorList>
    </citation>
    <scope>NUCLEOTIDE SEQUENCE</scope>
    <source>
        <strain evidence="14">C57BL/6J</strain>
        <tissue evidence="14">Bone marrow</tissue>
    </source>
</reference>
<feature type="domain" description="Multidrug resistance protein MdtA-like barrel-sandwich hybrid" evidence="12">
    <location>
        <begin position="93"/>
        <end position="346"/>
    </location>
</feature>
<dbReference type="GO" id="GO:0015031">
    <property type="term" value="P:protein transport"/>
    <property type="evidence" value="ECO:0007669"/>
    <property type="project" value="InterPro"/>
</dbReference>
<dbReference type="Gene3D" id="2.40.30.170">
    <property type="match status" value="1"/>
</dbReference>
<dbReference type="Pfam" id="PF25917">
    <property type="entry name" value="BSH_RND"/>
    <property type="match status" value="1"/>
</dbReference>
<keyword evidence="7 11" id="KW-1133">Transmembrane helix</keyword>
<evidence type="ECO:0000256" key="8">
    <source>
        <dbReference type="ARBA" id="ARBA00023136"/>
    </source>
</evidence>
<keyword evidence="3" id="KW-0813">Transport</keyword>
<evidence type="ECO:0000256" key="7">
    <source>
        <dbReference type="ARBA" id="ARBA00022989"/>
    </source>
</evidence>
<reference evidence="14" key="6">
    <citation type="submission" date="2004-03" db="EMBL/GenBank/DDBJ databases">
        <authorList>
            <person name="Arakawa T."/>
            <person name="Carninci P."/>
            <person name="Fukuda S."/>
            <person name="Hashizume W."/>
            <person name="Hayashida K."/>
            <person name="Hori F."/>
            <person name="Iida J."/>
            <person name="Imamura K."/>
            <person name="Imotani K."/>
            <person name="Itoh M."/>
            <person name="Kanagawa S."/>
            <person name="Kawai J."/>
            <person name="Kojima M."/>
            <person name="Konno H."/>
            <person name="Murata M."/>
            <person name="Nakamura M."/>
            <person name="Ninomiya N."/>
            <person name="Nishiyori H."/>
            <person name="Nomura K."/>
            <person name="Ohno M."/>
            <person name="Sakazume N."/>
            <person name="Sano H."/>
            <person name="Sasaki D."/>
            <person name="Shibata K."/>
            <person name="Shiraki T."/>
            <person name="Tagami M."/>
            <person name="Tagami Y."/>
            <person name="Waki K."/>
            <person name="Watahiki A."/>
            <person name="Muramatsu M."/>
            <person name="Hayashizaki Y."/>
        </authorList>
    </citation>
    <scope>NUCLEOTIDE SEQUENCE</scope>
    <source>
        <strain evidence="14">C57BL/6J</strain>
        <tissue evidence="14">Bone marrow</tissue>
    </source>
</reference>
<comment type="similarity">
    <text evidence="2">Belongs to the membrane fusion protein (MFP) (TC 8.A.1) family.</text>
</comment>
<reference evidence="14" key="8">
    <citation type="journal article" date="2005" name="Science">
        <title>Antisense Transcription in the Mammalian Transcriptome.</title>
        <authorList>
            <consortium name="RIKEN Genome Exploration Research Group and Genome Science Group (Genome Network Project Core Group) and the FANTOM Consortium"/>
        </authorList>
    </citation>
    <scope>NUCLEOTIDE SEQUENCE</scope>
    <source>
        <strain evidence="14">C57BL/6J</strain>
        <tissue evidence="14">Bone marrow</tissue>
    </source>
</reference>
<evidence type="ECO:0000256" key="6">
    <source>
        <dbReference type="ARBA" id="ARBA00022692"/>
    </source>
</evidence>
<dbReference type="GO" id="GO:0005886">
    <property type="term" value="C:plasma membrane"/>
    <property type="evidence" value="ECO:0007669"/>
    <property type="project" value="UniProtKB-SubCell"/>
</dbReference>
<evidence type="ECO:0000256" key="3">
    <source>
        <dbReference type="ARBA" id="ARBA00022448"/>
    </source>
</evidence>
<evidence type="ECO:0000259" key="12">
    <source>
        <dbReference type="Pfam" id="PF25917"/>
    </source>
</evidence>
<name>Q3UE27_MOUSE</name>
<dbReference type="Gene3D" id="1.10.287.470">
    <property type="entry name" value="Helix hairpin bin"/>
    <property type="match status" value="1"/>
</dbReference>
<feature type="coiled-coil region" evidence="9">
    <location>
        <begin position="190"/>
        <end position="276"/>
    </location>
</feature>
<evidence type="ECO:0000313" key="14">
    <source>
        <dbReference type="EMBL" id="BAE29084.1"/>
    </source>
</evidence>
<keyword evidence="8 11" id="KW-0472">Membrane</keyword>
<dbReference type="NCBIfam" id="TIGR01843">
    <property type="entry name" value="type_I_hlyD"/>
    <property type="match status" value="1"/>
</dbReference>
<dbReference type="InterPro" id="IPR058982">
    <property type="entry name" value="Beta-barrel_AprE"/>
</dbReference>
<evidence type="ECO:0000256" key="2">
    <source>
        <dbReference type="ARBA" id="ARBA00009477"/>
    </source>
</evidence>
<reference evidence="14" key="3">
    <citation type="journal article" date="2000" name="Genome Res.">
        <title>RIKEN integrated sequence analysis (RISA) system--384-format sequencing pipeline with 384 multicapillary sequencer.</title>
        <authorList>
            <person name="Shibata K."/>
            <person name="Itoh M."/>
            <person name="Aizawa K."/>
            <person name="Nagaoka S."/>
            <person name="Sasaki N."/>
            <person name="Carninci P."/>
            <person name="Konno H."/>
            <person name="Akiyama J."/>
            <person name="Nishi K."/>
            <person name="Kitsunai T."/>
            <person name="Tashiro H."/>
            <person name="Itoh M."/>
            <person name="Sumi N."/>
            <person name="Ishii Y."/>
            <person name="Nakamura S."/>
            <person name="Hazama M."/>
            <person name="Nishine T."/>
            <person name="Harada A."/>
            <person name="Yamamoto R."/>
            <person name="Matsumoto H."/>
            <person name="Sakaguchi S."/>
            <person name="Ikegami T."/>
            <person name="Kashiwagi K."/>
            <person name="Fujiwake S."/>
            <person name="Inoue K."/>
            <person name="Togawa Y."/>
            <person name="Izawa M."/>
            <person name="Ohara E."/>
            <person name="Watahiki M."/>
            <person name="Yoneda Y."/>
            <person name="Ishikawa T."/>
            <person name="Ozawa K."/>
            <person name="Tanaka T."/>
            <person name="Matsuura S."/>
            <person name="Kawai J."/>
            <person name="Okazaki Y."/>
            <person name="Muramatsu M."/>
            <person name="Inoue Y."/>
            <person name="Kira A."/>
            <person name="Hayashizaki Y."/>
        </authorList>
    </citation>
    <scope>NUCLEOTIDE SEQUENCE</scope>
    <source>
        <strain evidence="14">C57BL/6J</strain>
        <tissue evidence="14">Bone marrow</tissue>
    </source>
</reference>
<sequence length="491" mass="54546">MTDRLPQKTMSSLSTSPPEQSRQTKERFAKPEDYLSYELGKAVKELPPLYTRLLAGSVSLLVFVAIAWAHFSKVDEVAVAPGELIPSVQVRPVRSLAGGTIRSVKVKEGDRVKQGDSLIELDAALPQTEIDRLDKSAKLIRLDIARLETERKERLTVGGLKDQLLAARLREFDSLQAAATAEVNRQSAAVSAAKIRSARLQENLSNAKKNLANARKKEQGLRTLIKDGAITRLNYIDAQDNVISLEDKVNSLEKDIAAQEQEVRQIKQAYLSAQKSAARMGSARQSETLTQLDDRSKDRGGILTQINQRSEELTTIEGQLKQARQERERETIKAPVTGTIYNVKITTAEGTVQPDKELLSVLPEDQELLLEVKVLNRDIGFISPGMKAKVKMASFPFQEFGTLEGTVVQVSPNAITEKDLGLVFPTRIRLNKGSVRVRSQEVKLVPGMAASGEIVTRKKSILTFLIEPITHRFRRGLLSEITDYKLDYKNP</sequence>
<reference evidence="14" key="5">
    <citation type="journal article" date="2002" name="Nature">
        <title>Analysis of the mouse transcriptome based on functional annotation of 60,770 full-length cDNAs.</title>
        <authorList>
            <consortium name="The FANTOM Consortium and the RIKEN Genome Exploration Research Group Phase I and II Team"/>
        </authorList>
    </citation>
    <scope>NUCLEOTIDE SEQUENCE</scope>
    <source>
        <strain evidence="14">C57BL/6J</strain>
        <tissue evidence="14">Bone marrow</tissue>
    </source>
</reference>
<evidence type="ECO:0000256" key="5">
    <source>
        <dbReference type="ARBA" id="ARBA00022519"/>
    </source>
</evidence>
<protein>
    <submittedName>
        <fullName evidence="14">Uncharacterized protein</fullName>
    </submittedName>
</protein>
<proteinExistence type="evidence at transcript level"/>
<feature type="region of interest" description="Disordered" evidence="10">
    <location>
        <begin position="1"/>
        <end position="27"/>
    </location>
</feature>
<dbReference type="PRINTS" id="PR01490">
    <property type="entry name" value="RTXTOXIND"/>
</dbReference>